<dbReference type="RefSeq" id="WP_307259311.1">
    <property type="nucleotide sequence ID" value="NZ_JAUSVL010000001.1"/>
</dbReference>
<dbReference type="EMBL" id="JAUSVL010000001">
    <property type="protein sequence ID" value="MDQ0288115.1"/>
    <property type="molecule type" value="Genomic_DNA"/>
</dbReference>
<evidence type="ECO:0000256" key="1">
    <source>
        <dbReference type="ARBA" id="ARBA00022818"/>
    </source>
</evidence>
<dbReference type="Pfam" id="PF01228">
    <property type="entry name" value="Gly_radical"/>
    <property type="match status" value="1"/>
</dbReference>
<keyword evidence="6" id="KW-0012">Acyltransferase</keyword>
<dbReference type="GO" id="GO:0008861">
    <property type="term" value="F:formate C-acetyltransferase activity"/>
    <property type="evidence" value="ECO:0007669"/>
    <property type="project" value="UniProtKB-EC"/>
</dbReference>
<dbReference type="Gene3D" id="3.20.70.20">
    <property type="match status" value="1"/>
</dbReference>
<dbReference type="PANTHER" id="PTHR43641">
    <property type="entry name" value="FORMATE ACETYLTRANSFERASE 3-RELATED"/>
    <property type="match status" value="1"/>
</dbReference>
<dbReference type="Proteomes" id="UP001238163">
    <property type="component" value="Unassembled WGS sequence"/>
</dbReference>
<dbReference type="Pfam" id="PF02901">
    <property type="entry name" value="PFL-like"/>
    <property type="match status" value="1"/>
</dbReference>
<feature type="modified residue" description="Glycine radical" evidence="3">
    <location>
        <position position="726"/>
    </location>
</feature>
<organism evidence="6 7">
    <name type="scientific">Oligosphaera ethanolica</name>
    <dbReference type="NCBI Taxonomy" id="760260"/>
    <lineage>
        <taxon>Bacteria</taxon>
        <taxon>Pseudomonadati</taxon>
        <taxon>Lentisphaerota</taxon>
        <taxon>Oligosphaeria</taxon>
        <taxon>Oligosphaerales</taxon>
        <taxon>Oligosphaeraceae</taxon>
        <taxon>Oligosphaera</taxon>
    </lineage>
</organism>
<keyword evidence="6" id="KW-0808">Transferase</keyword>
<accession>A0AAE4AM76</accession>
<keyword evidence="2" id="KW-0456">Lyase</keyword>
<evidence type="ECO:0000256" key="2">
    <source>
        <dbReference type="ARBA" id="ARBA00023239"/>
    </source>
</evidence>
<dbReference type="InterPro" id="IPR004184">
    <property type="entry name" value="PFL_dom"/>
</dbReference>
<dbReference type="PANTHER" id="PTHR43641:SF2">
    <property type="entry name" value="DEHYDRATASE YBIW-RELATED"/>
    <property type="match status" value="1"/>
</dbReference>
<sequence>MSVSELQQEYDEYYSARYWRKWPKGYRSPLWDVMDAEAAAHPEWSVLELKAMQYEVIAANFTPVLFRNSPFFFEMGLRPSEHRGTPDYGLPGSWLTHRNGYVVGESAPEEVRQYRQCSAHAIHLSYNFWDSHHHSTNSTNIIQHGLVSFYRQAEEELAASTDEDERVFLRCAMRGMLAMKTIAEQFAVAAEKRLAQATDERERKFMAMIAQAARRVPWQPAEHFYDGLAVFPFLYEVVGALEGNGLSAYGRPDYVLGPLYERDLAAGLITPEDAYDLIGRMLCFTDCRADKYADWSQAYNTGENGTAMSLGGYDEEGRTVGNDVTMMILRAHRELNLIFPKIQMRVTKDTSQAVQSELNRNWLVGRNVIALQNDEAVIPAQVRAGKSFADASHYTIGACWETIVEGYEHSAGANCYFNLLRILDLSIHDEPETVAATGIICDKLDGCHSFEELYGIYYGNVIREIRRMCNAIGKFGAYWPQVNPSPGYSAALFDCIKNRRDYTAGGGRYNPHALPLGGFANTIDSLLAIKKLCFERDVCSWSEMLAALRADWEGHEDLRQAAADCGAFFGDNGEESLALARRLFSDIYRDTRDLKNERGGPFQLGFYMAWEYIKWGEKTNATPDGRRKGDVIANGITPTRTHQRMALTDVLNSVGAIDPTMAAANASLDVSLPLGKLDDKILSALVRAFVATGNMQMQLNCVSKDVLADAQCHPEKHRDLFVRVFGFSARFVLLPEKWQNEIINRYSYEL</sequence>
<evidence type="ECO:0000256" key="3">
    <source>
        <dbReference type="PROSITE-ProRule" id="PRU00493"/>
    </source>
</evidence>
<keyword evidence="7" id="KW-1185">Reference proteome</keyword>
<dbReference type="PROSITE" id="PS51554">
    <property type="entry name" value="PFL"/>
    <property type="match status" value="1"/>
</dbReference>
<dbReference type="InterPro" id="IPR001150">
    <property type="entry name" value="Gly_radical"/>
</dbReference>
<evidence type="ECO:0000259" key="4">
    <source>
        <dbReference type="PROSITE" id="PS51149"/>
    </source>
</evidence>
<evidence type="ECO:0000313" key="7">
    <source>
        <dbReference type="Proteomes" id="UP001238163"/>
    </source>
</evidence>
<protein>
    <submittedName>
        <fullName evidence="6">Formate C-acetyltransferase</fullName>
        <ecNumber evidence="6">2.3.1.54</ecNumber>
    </submittedName>
</protein>
<dbReference type="GO" id="GO:0005829">
    <property type="term" value="C:cytosol"/>
    <property type="evidence" value="ECO:0007669"/>
    <property type="project" value="TreeGrafter"/>
</dbReference>
<feature type="domain" description="PFL" evidence="5">
    <location>
        <begin position="1"/>
        <end position="627"/>
    </location>
</feature>
<dbReference type="InterPro" id="IPR051215">
    <property type="entry name" value="GRE"/>
</dbReference>
<feature type="domain" description="Glycine radical" evidence="4">
    <location>
        <begin position="634"/>
        <end position="750"/>
    </location>
</feature>
<keyword evidence="1 3" id="KW-0556">Organic radical</keyword>
<evidence type="ECO:0000313" key="6">
    <source>
        <dbReference type="EMBL" id="MDQ0288115.1"/>
    </source>
</evidence>
<name>A0AAE4AM76_9BACT</name>
<dbReference type="SUPFAM" id="SSF51998">
    <property type="entry name" value="PFL-like glycyl radical enzymes"/>
    <property type="match status" value="1"/>
</dbReference>
<dbReference type="GO" id="GO:0016829">
    <property type="term" value="F:lyase activity"/>
    <property type="evidence" value="ECO:0007669"/>
    <property type="project" value="UniProtKB-KW"/>
</dbReference>
<proteinExistence type="predicted"/>
<dbReference type="AlphaFoldDB" id="A0AAE4AM76"/>
<gene>
    <name evidence="6" type="ORF">J3R75_000222</name>
</gene>
<dbReference type="PROSITE" id="PS51149">
    <property type="entry name" value="GLY_RADICAL_2"/>
    <property type="match status" value="1"/>
</dbReference>
<dbReference type="EC" id="2.3.1.54" evidence="6"/>
<evidence type="ECO:0000259" key="5">
    <source>
        <dbReference type="PROSITE" id="PS51554"/>
    </source>
</evidence>
<reference evidence="6" key="1">
    <citation type="submission" date="2023-07" db="EMBL/GenBank/DDBJ databases">
        <title>Genomic Encyclopedia of Type Strains, Phase IV (KMG-IV): sequencing the most valuable type-strain genomes for metagenomic binning, comparative biology and taxonomic classification.</title>
        <authorList>
            <person name="Goeker M."/>
        </authorList>
    </citation>
    <scope>NUCLEOTIDE SEQUENCE</scope>
    <source>
        <strain evidence="6">DSM 24202</strain>
    </source>
</reference>
<comment type="caution">
    <text evidence="6">The sequence shown here is derived from an EMBL/GenBank/DDBJ whole genome shotgun (WGS) entry which is preliminary data.</text>
</comment>